<accession>A0A0N5BGV9</accession>
<dbReference type="STRING" id="174720.A0A0N5BGV9"/>
<proteinExistence type="predicted"/>
<dbReference type="Proteomes" id="UP000046392">
    <property type="component" value="Unplaced"/>
</dbReference>
<dbReference type="Pfam" id="PF00651">
    <property type="entry name" value="BTB"/>
    <property type="match status" value="1"/>
</dbReference>
<dbReference type="SUPFAM" id="SSF54695">
    <property type="entry name" value="POZ domain"/>
    <property type="match status" value="1"/>
</dbReference>
<reference evidence="3" key="1">
    <citation type="submission" date="2017-02" db="UniProtKB">
        <authorList>
            <consortium name="WormBaseParasite"/>
        </authorList>
    </citation>
    <scope>IDENTIFICATION</scope>
</reference>
<dbReference type="WBParaSite" id="SPAL_0000520900.1">
    <property type="protein sequence ID" value="SPAL_0000520900.1"/>
    <property type="gene ID" value="SPAL_0000520900"/>
</dbReference>
<dbReference type="SUPFAM" id="SSF49599">
    <property type="entry name" value="TRAF domain-like"/>
    <property type="match status" value="1"/>
</dbReference>
<organism evidence="2 3">
    <name type="scientific">Strongyloides papillosus</name>
    <name type="common">Intestinal threadworm</name>
    <dbReference type="NCBI Taxonomy" id="174720"/>
    <lineage>
        <taxon>Eukaryota</taxon>
        <taxon>Metazoa</taxon>
        <taxon>Ecdysozoa</taxon>
        <taxon>Nematoda</taxon>
        <taxon>Chromadorea</taxon>
        <taxon>Rhabditida</taxon>
        <taxon>Tylenchina</taxon>
        <taxon>Panagrolaimomorpha</taxon>
        <taxon>Strongyloidoidea</taxon>
        <taxon>Strongyloididae</taxon>
        <taxon>Strongyloides</taxon>
    </lineage>
</organism>
<dbReference type="AlphaFoldDB" id="A0A0N5BGV9"/>
<protein>
    <submittedName>
        <fullName evidence="3">BTB domain-containing protein</fullName>
    </submittedName>
</protein>
<evidence type="ECO:0000259" key="1">
    <source>
        <dbReference type="PROSITE" id="PS50097"/>
    </source>
</evidence>
<evidence type="ECO:0000313" key="2">
    <source>
        <dbReference type="Proteomes" id="UP000046392"/>
    </source>
</evidence>
<keyword evidence="2" id="KW-1185">Reference proteome</keyword>
<feature type="domain" description="BTB" evidence="1">
    <location>
        <begin position="166"/>
        <end position="233"/>
    </location>
</feature>
<dbReference type="PANTHER" id="PTHR24413">
    <property type="entry name" value="SPECKLE-TYPE POZ PROTEIN"/>
    <property type="match status" value="1"/>
</dbReference>
<dbReference type="SMART" id="SM00225">
    <property type="entry name" value="BTB"/>
    <property type="match status" value="1"/>
</dbReference>
<dbReference type="Gene3D" id="1.25.40.420">
    <property type="match status" value="1"/>
</dbReference>
<name>A0A0N5BGV9_STREA</name>
<sequence>MWGNKLCPECRVKKSNIKGNRTFNFELDSKVKLSLDIQLNAHEAKFKDYVSLFLRFNEFSCLKILALCKFSISRADGKEEYKSVVGVEKFDANKKSYCLKKFINRNDLLNRKSKLLPGDRLTVFFEIFYLCDDINTYDLSKATFIEEPLNMFLDDMSKMLNSSRYCDCIIKVGNHEINVHKCILDARSEVFHSTLKYKPTGTQASIIEMSEFRLEVVKEMLNYVYTGKSPRMDEMAIEMLEIAEKYKLEGLKMIATESLLNSLNVVNVCEYLEKSEIYSAEILKEFAIRYIYLNGKEVVKSEKWRRISTLYPQFLARIFDVVFNID</sequence>
<dbReference type="InterPro" id="IPR011333">
    <property type="entry name" value="SKP1/BTB/POZ_sf"/>
</dbReference>
<dbReference type="PROSITE" id="PS50097">
    <property type="entry name" value="BTB"/>
    <property type="match status" value="1"/>
</dbReference>
<dbReference type="InterPro" id="IPR008974">
    <property type="entry name" value="TRAF-like"/>
</dbReference>
<evidence type="ECO:0000313" key="3">
    <source>
        <dbReference type="WBParaSite" id="SPAL_0000520900.1"/>
    </source>
</evidence>
<dbReference type="Gene3D" id="2.60.210.10">
    <property type="entry name" value="Apoptosis, Tumor Necrosis Factor Receptor Associated Protein 2, Chain A"/>
    <property type="match status" value="1"/>
</dbReference>
<dbReference type="Gene3D" id="3.30.710.10">
    <property type="entry name" value="Potassium Channel Kv1.1, Chain A"/>
    <property type="match status" value="1"/>
</dbReference>
<dbReference type="InterPro" id="IPR000210">
    <property type="entry name" value="BTB/POZ_dom"/>
</dbReference>